<evidence type="ECO:0000256" key="4">
    <source>
        <dbReference type="ARBA" id="ARBA00022729"/>
    </source>
</evidence>
<reference evidence="11" key="2">
    <citation type="submission" date="2025-09" db="UniProtKB">
        <authorList>
            <consortium name="Ensembl"/>
        </authorList>
    </citation>
    <scope>IDENTIFICATION</scope>
</reference>
<keyword evidence="3 8" id="KW-0812">Transmembrane</keyword>
<keyword evidence="2" id="KW-0597">Phosphoprotein</keyword>
<feature type="domain" description="Proline-rich transmembrane protein 3/4" evidence="10">
    <location>
        <begin position="386"/>
        <end position="681"/>
    </location>
</feature>
<dbReference type="AlphaFoldDB" id="A0A8C3RVN9"/>
<sequence>MWALLPLLCLMPPGSSATGARAEVRQTPPPAGASARAQPPSAAQRALPKAPLTASELPARGTDPVLSLNLGLNFKIKVRSQGSFRPAGPSAEPALADLPPADTAHPVSSAGPDLPPGEALSGSSSAPGSGWLVTGSADEPSPDASHGPGSWGEAAADWDGSPAPRFRSSPGGRPPSTTPLEPEFLEPVPTARLASFRPALGSRPDAMLPAARQPTPASSPRGRSQGLAFKINIDLTAGLDQEGDAPPTPILPAKGGKGPGTRWKHPLLPNLKAGISEIASKLGTSGFFGPTLPPDWHQERRGPQERNSTGGVWDQPQDTSPSPPRASEPGPDPGRHGPSPGTEGALAAWPRCPPEKPEECGSPSPEPEAPPAPRLLPSPPLFVTLHADWNTAMADWGLAWEAHVYGAGSLFSLLALLALLSLACLPFRCPAGCSFLAALDLLLLAAGAARAFPLFYDAYGQQERLPAFAALLLHDLPFPCLSSALAVAFLLLSSRSRLKLSRARFRHPGCLAALVLLHFSMAVGAVLAADMLRQFPFLLLVSRGAFALLAALLSLAFLAFYCLGRADAAPVYHLQRSTPPTERLGRCPFADAGDWSRAARMTLLAACCALLSAALQAYAILHALGYGLPPGFFGPWPWWALQLGCRLGEVGTGLPLALVGLYLMFCSHQPPCVPCWGGLFRGPVKAPVLPNSCQWAGAPHEKLVTCDTIARSDTEFLPLYALAGSSLSAAGTAGYRGAQSPGAARALATRLEGGYGSTASSLASVATDGDPTADFRPPSPINLRRSIDEALFSEALIPGSLFQPAGALASSNPLALSLQEGQGLRETPASRGLYRTSSCVELGAALLPGGDGEASPEASGPDTALCSPGTWRGSHCCSGSPDALSLDGSSLALCPSPKHTASASPLAYEPKLPRGQGESSPRRSPPPPGGPYLPLAQPSQESLDSLLPQPPAGDAARLQEEFMDVCRQIDALSVSSDTIDL</sequence>
<evidence type="ECO:0000313" key="11">
    <source>
        <dbReference type="Ensembl" id="ENSCSRP00000004690.1"/>
    </source>
</evidence>
<feature type="region of interest" description="Disordered" evidence="7">
    <location>
        <begin position="82"/>
        <end position="186"/>
    </location>
</feature>
<feature type="transmembrane region" description="Helical" evidence="8">
    <location>
        <begin position="476"/>
        <end position="493"/>
    </location>
</feature>
<feature type="transmembrane region" description="Helical" evidence="8">
    <location>
        <begin position="505"/>
        <end position="529"/>
    </location>
</feature>
<evidence type="ECO:0000256" key="1">
    <source>
        <dbReference type="ARBA" id="ARBA00004141"/>
    </source>
</evidence>
<dbReference type="InterPro" id="IPR059081">
    <property type="entry name" value="PRRT3-4"/>
</dbReference>
<evidence type="ECO:0000256" key="5">
    <source>
        <dbReference type="ARBA" id="ARBA00022989"/>
    </source>
</evidence>
<feature type="region of interest" description="Disordered" evidence="7">
    <location>
        <begin position="899"/>
        <end position="954"/>
    </location>
</feature>
<evidence type="ECO:0000256" key="8">
    <source>
        <dbReference type="SAM" id="Phobius"/>
    </source>
</evidence>
<feature type="region of interest" description="Disordered" evidence="7">
    <location>
        <begin position="239"/>
        <end position="267"/>
    </location>
</feature>
<keyword evidence="4 9" id="KW-0732">Signal</keyword>
<evidence type="ECO:0000256" key="7">
    <source>
        <dbReference type="SAM" id="MobiDB-lite"/>
    </source>
</evidence>
<evidence type="ECO:0000256" key="9">
    <source>
        <dbReference type="SAM" id="SignalP"/>
    </source>
</evidence>
<feature type="transmembrane region" description="Helical" evidence="8">
    <location>
        <begin position="535"/>
        <end position="563"/>
    </location>
</feature>
<feature type="transmembrane region" description="Helical" evidence="8">
    <location>
        <begin position="402"/>
        <end position="423"/>
    </location>
</feature>
<evidence type="ECO:0000256" key="3">
    <source>
        <dbReference type="ARBA" id="ARBA00022692"/>
    </source>
</evidence>
<feature type="transmembrane region" description="Helical" evidence="8">
    <location>
        <begin position="603"/>
        <end position="624"/>
    </location>
</feature>
<keyword evidence="6 8" id="KW-0472">Membrane</keyword>
<feature type="chain" id="PRO_5034984218" evidence="9">
    <location>
        <begin position="18"/>
        <end position="981"/>
    </location>
</feature>
<dbReference type="Pfam" id="PF25987">
    <property type="entry name" value="PRRT3"/>
    <property type="match status" value="1"/>
</dbReference>
<feature type="compositionally biased region" description="Low complexity" evidence="7">
    <location>
        <begin position="160"/>
        <end position="171"/>
    </location>
</feature>
<dbReference type="PANTHER" id="PTHR35578">
    <property type="entry name" value="PROLINE-RICH TRANSMEMBRANE PROTEIN 4-RELATED"/>
    <property type="match status" value="1"/>
</dbReference>
<dbReference type="InterPro" id="IPR052836">
    <property type="entry name" value="PRRT_domain-containing"/>
</dbReference>
<feature type="signal peptide" evidence="9">
    <location>
        <begin position="1"/>
        <end position="17"/>
    </location>
</feature>
<dbReference type="Ensembl" id="ENSCSRT00000004841.1">
    <property type="protein sequence ID" value="ENSCSRP00000004690.1"/>
    <property type="gene ID" value="ENSCSRG00000003567.1"/>
</dbReference>
<feature type="compositionally biased region" description="Polar residues" evidence="7">
    <location>
        <begin position="305"/>
        <end position="320"/>
    </location>
</feature>
<feature type="region of interest" description="Disordered" evidence="7">
    <location>
        <begin position="285"/>
        <end position="375"/>
    </location>
</feature>
<evidence type="ECO:0000313" key="12">
    <source>
        <dbReference type="Proteomes" id="UP000694403"/>
    </source>
</evidence>
<comment type="subcellular location">
    <subcellularLocation>
        <location evidence="1">Membrane</location>
        <topology evidence="1">Multi-pass membrane protein</topology>
    </subcellularLocation>
</comment>
<proteinExistence type="predicted"/>
<feature type="compositionally biased region" description="Pro residues" evidence="7">
    <location>
        <begin position="364"/>
        <end position="375"/>
    </location>
</feature>
<evidence type="ECO:0000259" key="10">
    <source>
        <dbReference type="Pfam" id="PF25987"/>
    </source>
</evidence>
<name>A0A8C3RVN9_CHESE</name>
<keyword evidence="5 8" id="KW-1133">Transmembrane helix</keyword>
<dbReference type="PANTHER" id="PTHR35578:SF6">
    <property type="entry name" value="PROLINE-RICH TRANSMEMBRANE PROTEIN 4"/>
    <property type="match status" value="1"/>
</dbReference>
<reference evidence="11" key="1">
    <citation type="submission" date="2025-08" db="UniProtKB">
        <authorList>
            <consortium name="Ensembl"/>
        </authorList>
    </citation>
    <scope>IDENTIFICATION</scope>
</reference>
<feature type="compositionally biased region" description="Pro residues" evidence="7">
    <location>
        <begin position="321"/>
        <end position="332"/>
    </location>
</feature>
<organism evidence="11 12">
    <name type="scientific">Chelydra serpentina</name>
    <name type="common">Snapping turtle</name>
    <name type="synonym">Testudo serpentina</name>
    <dbReference type="NCBI Taxonomy" id="8475"/>
    <lineage>
        <taxon>Eukaryota</taxon>
        <taxon>Metazoa</taxon>
        <taxon>Chordata</taxon>
        <taxon>Craniata</taxon>
        <taxon>Vertebrata</taxon>
        <taxon>Euteleostomi</taxon>
        <taxon>Archelosauria</taxon>
        <taxon>Testudinata</taxon>
        <taxon>Testudines</taxon>
        <taxon>Cryptodira</taxon>
        <taxon>Durocryptodira</taxon>
        <taxon>Americhelydia</taxon>
        <taxon>Chelydroidea</taxon>
        <taxon>Chelydridae</taxon>
        <taxon>Chelydra</taxon>
    </lineage>
</organism>
<feature type="region of interest" description="Disordered" evidence="7">
    <location>
        <begin position="15"/>
        <end position="61"/>
    </location>
</feature>
<feature type="compositionally biased region" description="Low complexity" evidence="7">
    <location>
        <begin position="32"/>
        <end position="46"/>
    </location>
</feature>
<feature type="compositionally biased region" description="Low complexity" evidence="7">
    <location>
        <begin position="116"/>
        <end position="130"/>
    </location>
</feature>
<keyword evidence="12" id="KW-1185">Reference proteome</keyword>
<protein>
    <submittedName>
        <fullName evidence="11">Proline rich transmembrane protein 4</fullName>
    </submittedName>
</protein>
<dbReference type="Proteomes" id="UP000694403">
    <property type="component" value="Unplaced"/>
</dbReference>
<accession>A0A8C3RVN9</accession>
<feature type="compositionally biased region" description="Low complexity" evidence="7">
    <location>
        <begin position="89"/>
        <end position="106"/>
    </location>
</feature>
<evidence type="ECO:0000256" key="2">
    <source>
        <dbReference type="ARBA" id="ARBA00022553"/>
    </source>
</evidence>
<evidence type="ECO:0000256" key="6">
    <source>
        <dbReference type="ARBA" id="ARBA00023136"/>
    </source>
</evidence>
<feature type="transmembrane region" description="Helical" evidence="8">
    <location>
        <begin position="435"/>
        <end position="456"/>
    </location>
</feature>
<feature type="region of interest" description="Disordered" evidence="7">
    <location>
        <begin position="201"/>
        <end position="225"/>
    </location>
</feature>